<dbReference type="Gene3D" id="1.20.1260.10">
    <property type="match status" value="1"/>
</dbReference>
<reference evidence="2" key="1">
    <citation type="submission" date="2017-08" db="EMBL/GenBank/DDBJ databases">
        <title>Draft Genome Sequence of Kocuria varians 80.</title>
        <authorList>
            <person name="Minaev M."/>
            <person name="Kurbakov K.A."/>
            <person name="Solodovnikova G.I."/>
            <person name="Kuznetsova O.A."/>
            <person name="Lisitsyn A.B."/>
        </authorList>
    </citation>
    <scope>NUCLEOTIDE SEQUENCE [LARGE SCALE GENOMIC DNA]</scope>
    <source>
        <strain evidence="2">80</strain>
    </source>
</reference>
<gene>
    <name evidence="1" type="ORF">CIB50_0001605</name>
</gene>
<keyword evidence="2" id="KW-1185">Reference proteome</keyword>
<dbReference type="AlphaFoldDB" id="A0A7D7L368"/>
<dbReference type="SUPFAM" id="SSF47240">
    <property type="entry name" value="Ferritin-like"/>
    <property type="match status" value="1"/>
</dbReference>
<evidence type="ECO:0000313" key="2">
    <source>
        <dbReference type="Proteomes" id="UP000216825"/>
    </source>
</evidence>
<reference evidence="1 2" key="2">
    <citation type="submission" date="2020-07" db="EMBL/GenBank/DDBJ databases">
        <title>Genome of starter culture bacteria Kocuria salsicia reveals its technological properties and safety for usage in meat industry.</title>
        <authorList>
            <person name="Michael M."/>
            <person name="Konstantin K."/>
            <person name="Evgenii K."/>
            <person name="Galina S."/>
            <person name="Oksana K."/>
            <person name="Andrei L."/>
        </authorList>
    </citation>
    <scope>NUCLEOTIDE SEQUENCE [LARGE SCALE GENOMIC DNA]</scope>
    <source>
        <strain evidence="1 2">80</strain>
    </source>
</reference>
<dbReference type="InterPro" id="IPR012347">
    <property type="entry name" value="Ferritin-like"/>
</dbReference>
<dbReference type="EMBL" id="CP059343">
    <property type="protein sequence ID" value="QMS56884.1"/>
    <property type="molecule type" value="Genomic_DNA"/>
</dbReference>
<dbReference type="KEGG" id="kvr:CIB50_0001605"/>
<protein>
    <submittedName>
        <fullName evidence="1">Uncharacterized protein</fullName>
    </submittedName>
</protein>
<dbReference type="InterPro" id="IPR009078">
    <property type="entry name" value="Ferritin-like_SF"/>
</dbReference>
<dbReference type="RefSeq" id="WP_055083121.1">
    <property type="nucleotide sequence ID" value="NZ_CP059343.1"/>
</dbReference>
<organism evidence="1 2">
    <name type="scientific">Kocuria varians</name>
    <name type="common">Micrococcus varians</name>
    <dbReference type="NCBI Taxonomy" id="1272"/>
    <lineage>
        <taxon>Bacteria</taxon>
        <taxon>Bacillati</taxon>
        <taxon>Actinomycetota</taxon>
        <taxon>Actinomycetes</taxon>
        <taxon>Micrococcales</taxon>
        <taxon>Micrococcaceae</taxon>
        <taxon>Kocuria</taxon>
    </lineage>
</organism>
<dbReference type="Proteomes" id="UP000216825">
    <property type="component" value="Chromosome"/>
</dbReference>
<accession>A0A7D7L368</accession>
<proteinExistence type="predicted"/>
<evidence type="ECO:0000313" key="1">
    <source>
        <dbReference type="EMBL" id="QMS56884.1"/>
    </source>
</evidence>
<name>A0A7D7L368_KOCVA</name>
<sequence length="157" mass="17307">MSNVITTYLQDHHAGSAAGVDAFRRVAAGHSEPEVREAVGRIAEEVAQDQTSLEELMASLGVKPAPLKDLPARAAEKAARFKPNERLQSRSPLSDIEELEGLVAAVHAKGLGWRLLLEAPDDRLDKDMLRELSRRAREQEEALEQLRLGQAHKLTSE</sequence>